<dbReference type="InterPro" id="IPR036084">
    <property type="entry name" value="Ser_inhib-like_sf"/>
</dbReference>
<keyword evidence="2" id="KW-0722">Serine protease inhibitor</keyword>
<feature type="domain" description="TIL" evidence="4">
    <location>
        <begin position="349"/>
        <end position="405"/>
    </location>
</feature>
<dbReference type="Gene3D" id="2.10.25.10">
    <property type="entry name" value="Laminin"/>
    <property type="match status" value="4"/>
</dbReference>
<dbReference type="InterPro" id="IPR051368">
    <property type="entry name" value="SerProtInhib-TIL_Domain"/>
</dbReference>
<dbReference type="PANTHER" id="PTHR23259">
    <property type="entry name" value="RIDDLE"/>
    <property type="match status" value="1"/>
</dbReference>
<evidence type="ECO:0000259" key="4">
    <source>
        <dbReference type="Pfam" id="PF01826"/>
    </source>
</evidence>
<dbReference type="WBParaSite" id="Hba_12642">
    <property type="protein sequence ID" value="Hba_12642"/>
    <property type="gene ID" value="Hba_12642"/>
</dbReference>
<organism evidence="5 6">
    <name type="scientific">Heterorhabditis bacteriophora</name>
    <name type="common">Entomopathogenic nematode worm</name>
    <dbReference type="NCBI Taxonomy" id="37862"/>
    <lineage>
        <taxon>Eukaryota</taxon>
        <taxon>Metazoa</taxon>
        <taxon>Ecdysozoa</taxon>
        <taxon>Nematoda</taxon>
        <taxon>Chromadorea</taxon>
        <taxon>Rhabditida</taxon>
        <taxon>Rhabditina</taxon>
        <taxon>Rhabditomorpha</taxon>
        <taxon>Strongyloidea</taxon>
        <taxon>Heterorhabditidae</taxon>
        <taxon>Heterorhabditis</taxon>
    </lineage>
</organism>
<dbReference type="AlphaFoldDB" id="A0A1I7X5E9"/>
<accession>A0A1I7X5E9</accession>
<keyword evidence="5" id="KW-1185">Reference proteome</keyword>
<proteinExistence type="predicted"/>
<dbReference type="GO" id="GO:0004867">
    <property type="term" value="F:serine-type endopeptidase inhibitor activity"/>
    <property type="evidence" value="ECO:0007669"/>
    <property type="project" value="UniProtKB-KW"/>
</dbReference>
<keyword evidence="1" id="KW-0646">Protease inhibitor</keyword>
<dbReference type="Pfam" id="PF01826">
    <property type="entry name" value="TIL"/>
    <property type="match status" value="4"/>
</dbReference>
<dbReference type="PANTHER" id="PTHR23259:SF75">
    <property type="entry name" value="SERINE PROTEASE INHIBITOR SWM-1-RELATED"/>
    <property type="match status" value="1"/>
</dbReference>
<dbReference type="InterPro" id="IPR002919">
    <property type="entry name" value="TIL_dom"/>
</dbReference>
<name>A0A1I7X5E9_HETBA</name>
<evidence type="ECO:0000256" key="3">
    <source>
        <dbReference type="ARBA" id="ARBA00023157"/>
    </source>
</evidence>
<evidence type="ECO:0000256" key="1">
    <source>
        <dbReference type="ARBA" id="ARBA00022690"/>
    </source>
</evidence>
<evidence type="ECO:0000256" key="2">
    <source>
        <dbReference type="ARBA" id="ARBA00022900"/>
    </source>
</evidence>
<dbReference type="Proteomes" id="UP000095283">
    <property type="component" value="Unplaced"/>
</dbReference>
<feature type="domain" description="TIL" evidence="4">
    <location>
        <begin position="230"/>
        <end position="286"/>
    </location>
</feature>
<feature type="domain" description="TIL" evidence="4">
    <location>
        <begin position="173"/>
        <end position="226"/>
    </location>
</feature>
<keyword evidence="3" id="KW-1015">Disulfide bond</keyword>
<sequence length="436" mass="48045">MHREQGYPTVDLACDSEIIVNCQESVNGDGAQCLPVNDCSSIKCKPGYNCMIDPSTNNAACVLLFGFSRFEKSRVFPGIRTIGVPGILYEFQGEYDAEEMVFWELIKQQSQDDCMIWGKFRSSESEKDHLPDKEVGRSITTWQPEQRFRDKARKNISMIELHFIWLLFILFYNETLSGCGNICEGKCEQVGKGPVACPEICLPPACACKEGFYRQATGECVDIRDCTLTCGPNEEGNPCGNLCEPTCQNAISNEPVICPAICGPPACVCQPNFYRKNKVCVPKSQCLDSCGKNEQINRCGSRCEETCENAFGLIKPCPHICDPPACVCKPNFYRKDGKCVPRDQCTLKCEEGEILAECGNICEPKCKDIGKPPRPCVLICAPRACTCVNGLYRDNKGKCVSKDKCSSATPPNQGYQAKIGLASLKAVVQPNPCGRS</sequence>
<evidence type="ECO:0000313" key="5">
    <source>
        <dbReference type="Proteomes" id="UP000095283"/>
    </source>
</evidence>
<protein>
    <submittedName>
        <fullName evidence="6">Trypsin Inhibitor like cysteine rich domain protein</fullName>
    </submittedName>
</protein>
<dbReference type="CDD" id="cd19941">
    <property type="entry name" value="TIL"/>
    <property type="match status" value="4"/>
</dbReference>
<feature type="domain" description="TIL" evidence="4">
    <location>
        <begin position="290"/>
        <end position="345"/>
    </location>
</feature>
<evidence type="ECO:0000313" key="6">
    <source>
        <dbReference type="WBParaSite" id="Hba_12642"/>
    </source>
</evidence>
<dbReference type="SUPFAM" id="SSF57567">
    <property type="entry name" value="Serine protease inhibitors"/>
    <property type="match status" value="4"/>
</dbReference>
<reference evidence="6" key="1">
    <citation type="submission" date="2016-11" db="UniProtKB">
        <authorList>
            <consortium name="WormBaseParasite"/>
        </authorList>
    </citation>
    <scope>IDENTIFICATION</scope>
</reference>